<dbReference type="InterPro" id="IPR007066">
    <property type="entry name" value="RNA_pol_Rpb1_3"/>
</dbReference>
<keyword evidence="11" id="KW-1185">Reference proteome</keyword>
<evidence type="ECO:0000256" key="3">
    <source>
        <dbReference type="ARBA" id="ARBA00022695"/>
    </source>
</evidence>
<name>A0A1Q3C4U9_CEPFO</name>
<evidence type="ECO:0000256" key="2">
    <source>
        <dbReference type="ARBA" id="ARBA00022679"/>
    </source>
</evidence>
<feature type="compositionally biased region" description="Polar residues" evidence="8">
    <location>
        <begin position="1687"/>
        <end position="1697"/>
    </location>
</feature>
<keyword evidence="1 7" id="KW-0240">DNA-directed RNA polymerase</keyword>
<dbReference type="SMART" id="SM00663">
    <property type="entry name" value="RPOLA_N"/>
    <property type="match status" value="1"/>
</dbReference>
<reference evidence="11" key="1">
    <citation type="submission" date="2016-04" db="EMBL/GenBank/DDBJ databases">
        <title>Cephalotus genome sequencing.</title>
        <authorList>
            <person name="Fukushima K."/>
            <person name="Hasebe M."/>
            <person name="Fang X."/>
        </authorList>
    </citation>
    <scope>NUCLEOTIDE SEQUENCE [LARGE SCALE GENOMIC DNA]</scope>
    <source>
        <strain evidence="11">cv. St1</strain>
    </source>
</reference>
<feature type="region of interest" description="Disordered" evidence="8">
    <location>
        <begin position="1346"/>
        <end position="1814"/>
    </location>
</feature>
<keyword evidence="4" id="KW-0862">Zinc</keyword>
<dbReference type="STRING" id="3775.A0A1Q3C4U9"/>
<dbReference type="InterPro" id="IPR006592">
    <property type="entry name" value="RNA_pol_N"/>
</dbReference>
<dbReference type="Pfam" id="PF00623">
    <property type="entry name" value="RNA_pol_Rpb1_2"/>
    <property type="match status" value="1"/>
</dbReference>
<feature type="compositionally biased region" description="Basic and acidic residues" evidence="8">
    <location>
        <begin position="1544"/>
        <end position="1556"/>
    </location>
</feature>
<dbReference type="InterPro" id="IPR007080">
    <property type="entry name" value="RNA_pol_Rpb1_1"/>
</dbReference>
<evidence type="ECO:0000256" key="8">
    <source>
        <dbReference type="SAM" id="MobiDB-lite"/>
    </source>
</evidence>
<dbReference type="Gene3D" id="1.10.274.100">
    <property type="entry name" value="RNA polymerase Rpb1, domain 3"/>
    <property type="match status" value="1"/>
</dbReference>
<evidence type="ECO:0000256" key="5">
    <source>
        <dbReference type="ARBA" id="ARBA00023163"/>
    </source>
</evidence>
<keyword evidence="5 7" id="KW-0804">Transcription</keyword>
<dbReference type="FunCoup" id="A0A1Q3C4U9">
    <property type="interactions" value="935"/>
</dbReference>
<evidence type="ECO:0000256" key="6">
    <source>
        <dbReference type="ARBA" id="ARBA00048552"/>
    </source>
</evidence>
<dbReference type="Pfam" id="PF04998">
    <property type="entry name" value="RNA_pol_Rpb1_5"/>
    <property type="match status" value="1"/>
</dbReference>
<dbReference type="GO" id="GO:0003899">
    <property type="term" value="F:DNA-directed RNA polymerase activity"/>
    <property type="evidence" value="ECO:0007669"/>
    <property type="project" value="UniProtKB-EC"/>
</dbReference>
<gene>
    <name evidence="10" type="ORF">CFOL_v3_18748</name>
</gene>
<dbReference type="Gene3D" id="3.10.450.40">
    <property type="match status" value="1"/>
</dbReference>
<comment type="function">
    <text evidence="7">DNA-dependent RNA polymerase catalyzes the transcription of DNA into RNA using the four ribonucleoside triphosphates as substrates.</text>
</comment>
<dbReference type="EC" id="2.7.7.6" evidence="7"/>
<dbReference type="Gene3D" id="2.40.40.20">
    <property type="match status" value="1"/>
</dbReference>
<dbReference type="PANTHER" id="PTHR19376">
    <property type="entry name" value="DNA-DIRECTED RNA POLYMERASE"/>
    <property type="match status" value="1"/>
</dbReference>
<feature type="compositionally biased region" description="Polar residues" evidence="8">
    <location>
        <begin position="1405"/>
        <end position="1427"/>
    </location>
</feature>
<accession>A0A1Q3C4U9</accession>
<proteinExistence type="inferred from homology"/>
<sequence>MEENPLSTILDGEIVGIKFGLASRQEICTASISDAPISHASQLTNPFLGLPLQFGKCESCGTSEPGKCEGHFGYIELPIPIYHPSHISELKRMLSLLCLKCLKMRKNKVPLKTGGIAERLLSSCCEGSPQVSVKEVKTTDGAFYLELKLPSRSRPQDGFWNFLERYGFHYGDGSTRTLLPCEVMEILKRIPQETRKRLAGKGYFPQDGYVIHYLPVPPNCLSVPEVSDGVSVMSSDLSISMLKKVIKQVEIIKSSRSGTPNFESHEVEANDLQSAVDQYLQVRGTSRGSRDVDTRFGVKKESSTSSTKAWLEKMRTLFIRKGSGFSSRSVITGDAYKGVNEIGIPLEIAQRITFEERVNMHNMKYLQDLVDNKLCLTYRDGSSTYSLREGSKGHTFLRPGQVVHRRIMDGDTVFINRPPTTHKHSLQALAVYVHHDHTVKINPLICGPLSADFDGDCVHLFYPQSLAAKAEVLELFSVEKQLCSSHSGNLNLQLATDSLLSLKLMFKTNLLKRAAAEQLAMFVSLSLPRPALLKAHSCGPCWTALQLLQTVMPSEFDCEGDNYMISKSEILVADFNREVVQSVMNEIVTSIFFEKGPAAVLRFFNWLQPLLMESLFGEGFSVSLEDFYISKASLEYIHQDINVISPLLGRLRSTYNERVELQLENHIRLTKDPVAHFILKSSALGDLIDSKSDSSVNKVVQQIGFLGLQLSDKGKFYSKTLFEDVGSHFESKYPSHIVDYPSVKYGLVKGCFFHGLDPYEEMIHSISTREVIVRSSRGLSEPGTLFKNLMAILRDVVICYDGTVRNVSSNSIIQFEYGVNTGTRSQSLFPPGEPVGVLAATAMSNPAYKAVLDSTPSSNSSWEQMKEILLCRVNFKNDLTDRRAILYLNDCDCGRKYCRENAAFFIKNQLKKVSLKDTTIEFMIEYKQQQSVSESIDTDAGIVGHVHLNKMLLKELNITMQDILQKCLETVKSFRKKKKVATLFKDTHLSVSECCSFHQFGAEKSSDMPCLMFFWHERNEIHLERTSHYLADIIYPVLLETIVKGDPRISSVTIIWVSPDSTTWIRNPSQVRKGELALDVVLEKSVVKQSGDAWRVLLDSCLPVLHLIDTTRSIPSAIKEVQELLGISCAFSQAVQRLATSVKMVAKGILKEHLILLANSMTCAGNLIGFNSGGYKALLRSFNIQVPFTEATHFTPRKCFERAAEKCHVDTLASIVASCSWGKHVSLGTGSRFDILWDTREAKLNQQGKTDVYNFLHMVRSADREEPTTACLGADIDDLELDGENVDWIASPVHNSGVDKPVFEDSDEFQTALSGWDSEKAGTQGFLSVKPQDESAMISGWDAAAASGSKSHNCDDSWNVGVSTEKSNSWSGWGSDKAEKQDSLSTKPRDGHESSRVSHDATAWGSKSPNGDNSWNVVVSTEKSNAWSGWGSDKAEKQGSFSTKPQDEQESSSGWDAATGSASKSEEGGRAANVWKTSSISNAGFSWGSKKTDKQDILSTKAPEESSNSWDSAAAWGSKSEQGDRSGKFGTSILKSNVWSGEPHSAKAIEEHEKSSGWDATVGWGSKSEQGDRSKNAGTNISQTNAWSGWESERPDKQDTLSNNGQESVRFSGCDDTAVWGTKSSAWGAQKSEKQDVVSLKVQGDSSRSSDWNSVAAWGSKPVDKCDPGVSISDGQDLLDQGRELSSWDNKVNQDYTPSGWPPSKDELPTQQVLEEESPVVNSSWGQLKSPETSHGWGSSNEANRPASSQGWGLPNTGDGNETKRNRQWGEQGREPFKKNQFEGSRGWGANAADWKNKTNRPPKSPGMLKDDSNIPRLYTTTRQRLDIFTSEEQDILSNVEPLMHSIRRIMHLSGYNDGDPLSADDQSFVLDNVFNYHPDKAVKMGAGVDHVTVSRHTSFQESRCFHIVSTDGLKQDFSYRKCLDNYIKGKYPNLAEEFIAKYFRKPHNDRKWEREETGNEITQ</sequence>
<feature type="compositionally biased region" description="Polar residues" evidence="8">
    <location>
        <begin position="1600"/>
        <end position="1609"/>
    </location>
</feature>
<feature type="domain" description="RNA polymerase N-terminal" evidence="9">
    <location>
        <begin position="207"/>
        <end position="506"/>
    </location>
</feature>
<feature type="compositionally biased region" description="Polar residues" evidence="8">
    <location>
        <begin position="1720"/>
        <end position="1751"/>
    </location>
</feature>
<keyword evidence="2 7" id="KW-0808">Transferase</keyword>
<evidence type="ECO:0000256" key="4">
    <source>
        <dbReference type="ARBA" id="ARBA00022833"/>
    </source>
</evidence>
<dbReference type="Pfam" id="PF04997">
    <property type="entry name" value="RNA_pol_Rpb1_1"/>
    <property type="match status" value="1"/>
</dbReference>
<dbReference type="OrthoDB" id="1926397at2759"/>
<evidence type="ECO:0000256" key="7">
    <source>
        <dbReference type="RuleBase" id="RU004279"/>
    </source>
</evidence>
<feature type="compositionally biased region" description="Polar residues" evidence="8">
    <location>
        <begin position="1576"/>
        <end position="1587"/>
    </location>
</feature>
<dbReference type="EMBL" id="BDDD01001340">
    <property type="protein sequence ID" value="GAV75269.1"/>
    <property type="molecule type" value="Genomic_DNA"/>
</dbReference>
<evidence type="ECO:0000259" key="9">
    <source>
        <dbReference type="SMART" id="SM00663"/>
    </source>
</evidence>
<dbReference type="InterPro" id="IPR042102">
    <property type="entry name" value="RNA_pol_Rpb1_3_sf"/>
</dbReference>
<dbReference type="Gene3D" id="3.30.1490.180">
    <property type="entry name" value="RNA polymerase ii"/>
    <property type="match status" value="1"/>
</dbReference>
<dbReference type="InterPro" id="IPR044893">
    <property type="entry name" value="RNA_pol_Rpb1_clamp_domain"/>
</dbReference>
<dbReference type="InParanoid" id="A0A1Q3C4U9"/>
<dbReference type="Proteomes" id="UP000187406">
    <property type="component" value="Unassembled WGS sequence"/>
</dbReference>
<comment type="similarity">
    <text evidence="7">Belongs to the RNA polymerase beta' chain family.</text>
</comment>
<comment type="catalytic activity">
    <reaction evidence="6 7">
        <text>RNA(n) + a ribonucleoside 5'-triphosphate = RNA(n+1) + diphosphate</text>
        <dbReference type="Rhea" id="RHEA:21248"/>
        <dbReference type="Rhea" id="RHEA-COMP:14527"/>
        <dbReference type="Rhea" id="RHEA-COMP:17342"/>
        <dbReference type="ChEBI" id="CHEBI:33019"/>
        <dbReference type="ChEBI" id="CHEBI:61557"/>
        <dbReference type="ChEBI" id="CHEBI:140395"/>
        <dbReference type="EC" id="2.7.7.6"/>
    </reaction>
</comment>
<evidence type="ECO:0000313" key="10">
    <source>
        <dbReference type="EMBL" id="GAV75269.1"/>
    </source>
</evidence>
<dbReference type="PANTHER" id="PTHR19376:SF51">
    <property type="entry name" value="DNA-DIRECTED RNA POLYMERASE V SUBUNIT 1"/>
    <property type="match status" value="1"/>
</dbReference>
<dbReference type="Gene3D" id="6.20.50.80">
    <property type="match status" value="1"/>
</dbReference>
<dbReference type="Pfam" id="PF11523">
    <property type="entry name" value="DUF3223"/>
    <property type="match status" value="1"/>
</dbReference>
<dbReference type="Gene3D" id="4.10.860.120">
    <property type="entry name" value="RNA polymerase II, clamp domain"/>
    <property type="match status" value="1"/>
</dbReference>
<feature type="compositionally biased region" description="Basic and acidic residues" evidence="8">
    <location>
        <begin position="1772"/>
        <end position="1781"/>
    </location>
</feature>
<evidence type="ECO:0000256" key="1">
    <source>
        <dbReference type="ARBA" id="ARBA00022478"/>
    </source>
</evidence>
<dbReference type="InterPro" id="IPR007081">
    <property type="entry name" value="RNA_pol_Rpb1_5"/>
</dbReference>
<protein>
    <recommendedName>
        <fullName evidence="7">DNA-directed RNA polymerase subunit</fullName>
        <ecNumber evidence="7">2.7.7.6</ecNumber>
    </recommendedName>
</protein>
<comment type="caution">
    <text evidence="10">The sequence shown here is derived from an EMBL/GenBank/DDBJ whole genome shotgun (WGS) entry which is preliminary data.</text>
</comment>
<feature type="compositionally biased region" description="Polar residues" evidence="8">
    <location>
        <begin position="1360"/>
        <end position="1372"/>
    </location>
</feature>
<dbReference type="SUPFAM" id="SSF64484">
    <property type="entry name" value="beta and beta-prime subunits of DNA dependent RNA-polymerase"/>
    <property type="match status" value="1"/>
</dbReference>
<organism evidence="10 11">
    <name type="scientific">Cephalotus follicularis</name>
    <name type="common">Albany pitcher plant</name>
    <dbReference type="NCBI Taxonomy" id="3775"/>
    <lineage>
        <taxon>Eukaryota</taxon>
        <taxon>Viridiplantae</taxon>
        <taxon>Streptophyta</taxon>
        <taxon>Embryophyta</taxon>
        <taxon>Tracheophyta</taxon>
        <taxon>Spermatophyta</taxon>
        <taxon>Magnoliopsida</taxon>
        <taxon>eudicotyledons</taxon>
        <taxon>Gunneridae</taxon>
        <taxon>Pentapetalae</taxon>
        <taxon>rosids</taxon>
        <taxon>fabids</taxon>
        <taxon>Oxalidales</taxon>
        <taxon>Cephalotaceae</taxon>
        <taxon>Cephalotus</taxon>
    </lineage>
</organism>
<dbReference type="GO" id="GO:0006351">
    <property type="term" value="P:DNA-templated transcription"/>
    <property type="evidence" value="ECO:0007669"/>
    <property type="project" value="InterPro"/>
</dbReference>
<dbReference type="InterPro" id="IPR000722">
    <property type="entry name" value="RNA_pol_asu"/>
</dbReference>
<keyword evidence="3 7" id="KW-0548">Nucleotidyltransferase</keyword>
<evidence type="ECO:0000313" key="11">
    <source>
        <dbReference type="Proteomes" id="UP000187406"/>
    </source>
</evidence>
<dbReference type="InterPro" id="IPR045867">
    <property type="entry name" value="DNA-dir_RpoC_beta_prime"/>
</dbReference>
<dbReference type="GO" id="GO:0000428">
    <property type="term" value="C:DNA-directed RNA polymerase complex"/>
    <property type="evidence" value="ECO:0007669"/>
    <property type="project" value="UniProtKB-KW"/>
</dbReference>
<dbReference type="Pfam" id="PF04983">
    <property type="entry name" value="RNA_pol_Rpb1_3"/>
    <property type="match status" value="1"/>
</dbReference>
<feature type="compositionally biased region" description="Basic and acidic residues" evidence="8">
    <location>
        <begin position="1376"/>
        <end position="1399"/>
    </location>
</feature>
<feature type="compositionally biased region" description="Polar residues" evidence="8">
    <location>
        <begin position="1475"/>
        <end position="1484"/>
    </location>
</feature>
<dbReference type="GO" id="GO:0003677">
    <property type="term" value="F:DNA binding"/>
    <property type="evidence" value="ECO:0007669"/>
    <property type="project" value="InterPro"/>
</dbReference>
<feature type="compositionally biased region" description="Polar residues" evidence="8">
    <location>
        <begin position="1644"/>
        <end position="1653"/>
    </location>
</feature>